<dbReference type="RefSeq" id="XP_024329960.1">
    <property type="nucleotide sequence ID" value="XM_024476693.1"/>
</dbReference>
<reference evidence="2 3" key="1">
    <citation type="journal article" date="2015" name="Environ. Microbiol.">
        <title>Genome analyses suggest the presence of polyploidy and recent human-driven expansions in eight global populations of the honeybee pathogen Nosema ceranae.</title>
        <authorList>
            <person name="Pelin A."/>
            <person name="Selman M."/>
            <person name="Aris-Brosou S."/>
            <person name="Farinelli L."/>
            <person name="Corradi N."/>
        </authorList>
    </citation>
    <scope>NUCLEOTIDE SEQUENCE [LARGE SCALE GENOMIC DNA]</scope>
    <source>
        <strain evidence="2 3">PA08 1199</strain>
    </source>
</reference>
<gene>
    <name evidence="2" type="ORF">AAJ76_9800011173</name>
</gene>
<keyword evidence="1" id="KW-0472">Membrane</keyword>
<dbReference type="EMBL" id="JPQZ01000098">
    <property type="protein sequence ID" value="KKO74218.1"/>
    <property type="molecule type" value="Genomic_DNA"/>
</dbReference>
<feature type="transmembrane region" description="Helical" evidence="1">
    <location>
        <begin position="21"/>
        <end position="41"/>
    </location>
</feature>
<accession>A0A0F9WMD3</accession>
<dbReference type="VEuPathDB" id="MicrosporidiaDB:AAJ76_9800011173"/>
<sequence>MKIKKQVLKINNNYKRFGLNRIIFLTKLSIFTGSGPLSPLLK</sequence>
<organism evidence="2 3">
    <name type="scientific">Vairimorpha ceranae</name>
    <dbReference type="NCBI Taxonomy" id="40302"/>
    <lineage>
        <taxon>Eukaryota</taxon>
        <taxon>Fungi</taxon>
        <taxon>Fungi incertae sedis</taxon>
        <taxon>Microsporidia</taxon>
        <taxon>Nosematidae</taxon>
        <taxon>Vairimorpha</taxon>
    </lineage>
</organism>
<dbReference type="Proteomes" id="UP000034350">
    <property type="component" value="Unassembled WGS sequence"/>
</dbReference>
<proteinExistence type="predicted"/>
<evidence type="ECO:0000313" key="2">
    <source>
        <dbReference type="EMBL" id="KKO74218.1"/>
    </source>
</evidence>
<protein>
    <submittedName>
        <fullName evidence="2">Uncharacterized protein</fullName>
    </submittedName>
</protein>
<dbReference type="AlphaFoldDB" id="A0A0F9WMD3"/>
<comment type="caution">
    <text evidence="2">The sequence shown here is derived from an EMBL/GenBank/DDBJ whole genome shotgun (WGS) entry which is preliminary data.</text>
</comment>
<evidence type="ECO:0000313" key="3">
    <source>
        <dbReference type="Proteomes" id="UP000034350"/>
    </source>
</evidence>
<keyword evidence="3" id="KW-1185">Reference proteome</keyword>
<keyword evidence="1" id="KW-1133">Transmembrane helix</keyword>
<name>A0A0F9WMD3_9MICR</name>
<evidence type="ECO:0000256" key="1">
    <source>
        <dbReference type="SAM" id="Phobius"/>
    </source>
</evidence>
<dbReference type="GeneID" id="36321650"/>
<keyword evidence="1" id="KW-0812">Transmembrane</keyword>